<organism evidence="2 3">
    <name type="scientific">Kluyveromyces marxianus (strain DMKU3-1042 / BCC 29191 / NBRC 104275)</name>
    <name type="common">Yeast</name>
    <name type="synonym">Candida kefyr</name>
    <dbReference type="NCBI Taxonomy" id="1003335"/>
    <lineage>
        <taxon>Eukaryota</taxon>
        <taxon>Fungi</taxon>
        <taxon>Dikarya</taxon>
        <taxon>Ascomycota</taxon>
        <taxon>Saccharomycotina</taxon>
        <taxon>Saccharomycetes</taxon>
        <taxon>Saccharomycetales</taxon>
        <taxon>Saccharomycetaceae</taxon>
        <taxon>Kluyveromyces</taxon>
    </lineage>
</organism>
<dbReference type="EMBL" id="AP012219">
    <property type="protein sequence ID" value="BAO42081.2"/>
    <property type="molecule type" value="Genomic_DNA"/>
</dbReference>
<evidence type="ECO:0000313" key="3">
    <source>
        <dbReference type="Proteomes" id="UP000065495"/>
    </source>
</evidence>
<dbReference type="KEGG" id="kmx:KLMA_70233"/>
<dbReference type="GeneID" id="34717990"/>
<dbReference type="VEuPathDB" id="FungiDB:KLMA_70233"/>
<sequence>MTSELNNVFECIEDAESFIKSNKVVVAIQEYRKAIKQLDYINETEDLPENVQYAVTLLHDDILLRVKELGVLQEVQSNSESSESGSNSSISRFVSDGSLYPNGNSVLISDPLLLSITSKLENNVMRLINASEDPGSVSKTEIMQQFSQFKRELTVYEQKKSKDYEGKMEQVIKENKKLSNQVNRLKERWDSLVESAKQKRNQQHV</sequence>
<name>W0TGX9_KLUMD</name>
<keyword evidence="1" id="KW-0175">Coiled coil</keyword>
<reference evidence="2 3" key="1">
    <citation type="journal article" date="2015" name="Biotechnol. Biofuels">
        <title>Genetic basis of the highly efficient yeast Kluyveromyces marxianus: complete genome sequence and transcriptome analyses.</title>
        <authorList>
            <person name="Lertwattanasakul N."/>
            <person name="Kosaka T."/>
            <person name="Hosoyama A."/>
            <person name="Suzuki Y."/>
            <person name="Rodrussamee N."/>
            <person name="Matsutani M."/>
            <person name="Murata M."/>
            <person name="Fujimoto N."/>
            <person name="Suprayogi"/>
            <person name="Tsuchikane K."/>
            <person name="Limtong S."/>
            <person name="Fujita N."/>
            <person name="Yamada M."/>
        </authorList>
    </citation>
    <scope>NUCLEOTIDE SEQUENCE [LARGE SCALE GENOMIC DNA]</scope>
    <source>
        <strain evidence="3">DMKU3-1042 / BCC 29191 / NBRC 104275</strain>
    </source>
</reference>
<evidence type="ECO:0000313" key="2">
    <source>
        <dbReference type="EMBL" id="BAO42081.2"/>
    </source>
</evidence>
<dbReference type="Proteomes" id="UP000065495">
    <property type="component" value="Chromosome 7"/>
</dbReference>
<accession>W0TGX9</accession>
<evidence type="ECO:0000256" key="1">
    <source>
        <dbReference type="SAM" id="Coils"/>
    </source>
</evidence>
<dbReference type="RefSeq" id="XP_022677846.1">
    <property type="nucleotide sequence ID" value="XM_022821490.1"/>
</dbReference>
<gene>
    <name evidence="2" type="ORF">KLMA_70233</name>
</gene>
<feature type="coiled-coil region" evidence="1">
    <location>
        <begin position="161"/>
        <end position="195"/>
    </location>
</feature>
<dbReference type="OrthoDB" id="4034212at2759"/>
<protein>
    <submittedName>
        <fullName evidence="2">Uncharacterized protein YLR211C</fullName>
    </submittedName>
</protein>
<dbReference type="AlphaFoldDB" id="W0TGX9"/>
<proteinExistence type="predicted"/>